<evidence type="ECO:0000313" key="3">
    <source>
        <dbReference type="EMBL" id="WUR36855.1"/>
    </source>
</evidence>
<feature type="compositionally biased region" description="Basic and acidic residues" evidence="2">
    <location>
        <begin position="199"/>
        <end position="219"/>
    </location>
</feature>
<dbReference type="Gene3D" id="1.20.200.10">
    <property type="entry name" value="Fumarase/aspartase (Central domain)"/>
    <property type="match status" value="1"/>
</dbReference>
<evidence type="ECO:0000256" key="2">
    <source>
        <dbReference type="SAM" id="MobiDB-lite"/>
    </source>
</evidence>
<proteinExistence type="predicted"/>
<feature type="region of interest" description="Disordered" evidence="2">
    <location>
        <begin position="175"/>
        <end position="275"/>
    </location>
</feature>
<dbReference type="Pfam" id="PF00221">
    <property type="entry name" value="Lyase_aromatic"/>
    <property type="match status" value="2"/>
</dbReference>
<accession>A0ABZ1V0I1</accession>
<dbReference type="EMBL" id="CP108330">
    <property type="protein sequence ID" value="WUR36855.1"/>
    <property type="molecule type" value="Genomic_DNA"/>
</dbReference>
<dbReference type="PANTHER" id="PTHR10362">
    <property type="entry name" value="HISTIDINE AMMONIA-LYASE"/>
    <property type="match status" value="1"/>
</dbReference>
<keyword evidence="1 3" id="KW-0456">Lyase</keyword>
<reference evidence="3" key="1">
    <citation type="submission" date="2022-10" db="EMBL/GenBank/DDBJ databases">
        <title>The complete genomes of actinobacterial strains from the NBC collection.</title>
        <authorList>
            <person name="Joergensen T.S."/>
            <person name="Alvarez Arevalo M."/>
            <person name="Sterndorff E.B."/>
            <person name="Faurdal D."/>
            <person name="Vuksanovic O."/>
            <person name="Mourched A.-S."/>
            <person name="Charusanti P."/>
            <person name="Shaw S."/>
            <person name="Blin K."/>
            <person name="Weber T."/>
        </authorList>
    </citation>
    <scope>NUCLEOTIDE SEQUENCE</scope>
    <source>
        <strain evidence="3">NBC_00489</strain>
    </source>
</reference>
<evidence type="ECO:0000313" key="4">
    <source>
        <dbReference type="Proteomes" id="UP001432161"/>
    </source>
</evidence>
<name>A0ABZ1V0I1_9ACTN</name>
<gene>
    <name evidence="3" type="ORF">OHN36_06485</name>
</gene>
<dbReference type="GO" id="GO:0016829">
    <property type="term" value="F:lyase activity"/>
    <property type="evidence" value="ECO:0007669"/>
    <property type="project" value="UniProtKB-KW"/>
</dbReference>
<dbReference type="InterPro" id="IPR024083">
    <property type="entry name" value="Fumarase/histidase_N"/>
</dbReference>
<feature type="compositionally biased region" description="Low complexity" evidence="2">
    <location>
        <begin position="182"/>
        <end position="198"/>
    </location>
</feature>
<dbReference type="Gene3D" id="1.10.275.10">
    <property type="entry name" value="Fumarase/aspartase (N-terminal domain)"/>
    <property type="match status" value="1"/>
</dbReference>
<evidence type="ECO:0000256" key="1">
    <source>
        <dbReference type="ARBA" id="ARBA00023239"/>
    </source>
</evidence>
<dbReference type="InterPro" id="IPR008948">
    <property type="entry name" value="L-Aspartase-like"/>
</dbReference>
<dbReference type="Proteomes" id="UP001432161">
    <property type="component" value="Chromosome"/>
</dbReference>
<organism evidence="3 4">
    <name type="scientific">Streptomyces griseoaurantiacus</name>
    <dbReference type="NCBI Taxonomy" id="68213"/>
    <lineage>
        <taxon>Bacteria</taxon>
        <taxon>Bacillati</taxon>
        <taxon>Actinomycetota</taxon>
        <taxon>Actinomycetes</taxon>
        <taxon>Kitasatosporales</taxon>
        <taxon>Streptomycetaceae</taxon>
        <taxon>Streptomyces</taxon>
        <taxon>Streptomyces aurantiacus group</taxon>
    </lineage>
</organism>
<dbReference type="InterPro" id="IPR001106">
    <property type="entry name" value="Aromatic_Lyase"/>
</dbReference>
<protein>
    <submittedName>
        <fullName evidence="3">Aromatic amino acid lyase</fullName>
    </submittedName>
</protein>
<dbReference type="SUPFAM" id="SSF48557">
    <property type="entry name" value="L-aspartase-like"/>
    <property type="match status" value="2"/>
</dbReference>
<keyword evidence="4" id="KW-1185">Reference proteome</keyword>
<sequence>MSTTADEPTRAPSTEGARVVLDGAGLDVGGVVRLADNDAVPEVTGEALARVRHAWETAERLAARGRLYGRGTGVGAHRQVAVEEDELAGHGLRLLRSHAGGAGAVLPARQARAMLAVRTNQLLAGGSGIHPDFVEALAEALRLGVHPALTEYGSVGTGDLTALAQTGLTLLGEQPWLGGTREAPGPEAGLPRPAAPAREPGRPAPDRAAREPRPRERHGASGLPSETPRPPRGTDVPALPGGTGTRVAAPCTDGSPIPVPRRPRSGTGVPRPSAAPAGLPAPVALRPGDALALLSSNALALGQAALACHDLTLLLRAAHAVAALSLLAVSGATEAYAAPVHAVRPYPGPARAAAEVRRLLALPDRPPPGGGRRIQDPYGFRAFPQVHGAALDAAERLRHVVETEINCPTENPLIAPDGTAYHHGGFYAAPLGLALDGADLALLGTAQLSAARLSALGRADLTGLPAFLAEGPAGSSGTMILEYTAHSALAELRASAAPASAGHAVLSHGLEEAAGFASQAARQALRAVEAYRTVLACELVVAVRALRLSPAPPDLPAFALASAALPGGTEDRPLTADVAAAADLLPRLARL</sequence>